<comment type="caution">
    <text evidence="1">The sequence shown here is derived from an EMBL/GenBank/DDBJ whole genome shotgun (WGS) entry which is preliminary data.</text>
</comment>
<protein>
    <submittedName>
        <fullName evidence="1">Uncharacterized protein</fullName>
    </submittedName>
</protein>
<dbReference type="EMBL" id="JAWPET010000038">
    <property type="protein sequence ID" value="MDW2852997.1"/>
    <property type="molecule type" value="Genomic_DNA"/>
</dbReference>
<reference evidence="1" key="1">
    <citation type="submission" date="2023-10" db="EMBL/GenBank/DDBJ databases">
        <title>Genome sequences of Mycoplasma ovipneumoniae isolated from goats.</title>
        <authorList>
            <person name="Spergser J."/>
        </authorList>
    </citation>
    <scope>NUCLEOTIDE SEQUENCE</scope>
    <source>
        <strain evidence="1">2167_2</strain>
    </source>
</reference>
<dbReference type="Proteomes" id="UP001281096">
    <property type="component" value="Unassembled WGS sequence"/>
</dbReference>
<feature type="non-terminal residue" evidence="1">
    <location>
        <position position="1"/>
    </location>
</feature>
<accession>A0AAP5Y2C4</accession>
<sequence>IKDKYTDNIKEKVGANAADWGSAYFNLWYPREVIQEQSNIITANLTDLLFVDPDELEKNRKMIAPNFVNWWPNFQNSEVAEIRTKHNQEAWNKVTILPQGWTQIHDGGYPLKVQKTAFNRDTRTFTLTTILPIPTQDYYQDVKPTDDWRFVFQNDNNQIAMLKANMLTKDSQPKNPHYQDKGWIQFETVIPDHFFSSNVRFVGIFKQEDKKLKWLPIVDTEYVVDDRYFGNIISDLLDLKKARGRGFTNNAFANIFK</sequence>
<proteinExistence type="predicted"/>
<organism evidence="1 2">
    <name type="scientific">Mesomycoplasma ovipneumoniae</name>
    <dbReference type="NCBI Taxonomy" id="29562"/>
    <lineage>
        <taxon>Bacteria</taxon>
        <taxon>Bacillati</taxon>
        <taxon>Mycoplasmatota</taxon>
        <taxon>Mycoplasmoidales</taxon>
        <taxon>Metamycoplasmataceae</taxon>
        <taxon>Mesomycoplasma</taxon>
    </lineage>
</organism>
<dbReference type="AlphaFoldDB" id="A0AAP5Y2C4"/>
<evidence type="ECO:0000313" key="2">
    <source>
        <dbReference type="Proteomes" id="UP001281096"/>
    </source>
</evidence>
<name>A0AAP5Y2C4_9BACT</name>
<feature type="non-terminal residue" evidence="1">
    <location>
        <position position="257"/>
    </location>
</feature>
<gene>
    <name evidence="1" type="ORF">R7V46_03710</name>
</gene>
<evidence type="ECO:0000313" key="1">
    <source>
        <dbReference type="EMBL" id="MDW2852997.1"/>
    </source>
</evidence>